<keyword evidence="4" id="KW-1185">Reference proteome</keyword>
<dbReference type="Pfam" id="PF13041">
    <property type="entry name" value="PPR_2"/>
    <property type="match status" value="1"/>
</dbReference>
<dbReference type="PROSITE" id="PS51375">
    <property type="entry name" value="PPR"/>
    <property type="match status" value="2"/>
</dbReference>
<accession>A0A6D2I3Q0</accession>
<dbReference type="Pfam" id="PF12854">
    <property type="entry name" value="PPR_1"/>
    <property type="match status" value="1"/>
</dbReference>
<proteinExistence type="predicted"/>
<organism evidence="3 4">
    <name type="scientific">Microthlaspi erraticum</name>
    <dbReference type="NCBI Taxonomy" id="1685480"/>
    <lineage>
        <taxon>Eukaryota</taxon>
        <taxon>Viridiplantae</taxon>
        <taxon>Streptophyta</taxon>
        <taxon>Embryophyta</taxon>
        <taxon>Tracheophyta</taxon>
        <taxon>Spermatophyta</taxon>
        <taxon>Magnoliopsida</taxon>
        <taxon>eudicotyledons</taxon>
        <taxon>Gunneridae</taxon>
        <taxon>Pentapetalae</taxon>
        <taxon>rosids</taxon>
        <taxon>malvids</taxon>
        <taxon>Brassicales</taxon>
        <taxon>Brassicaceae</taxon>
        <taxon>Coluteocarpeae</taxon>
        <taxon>Microthlaspi</taxon>
    </lineage>
</organism>
<gene>
    <name evidence="3" type="ORF">MERR_LOCUS10327</name>
</gene>
<keyword evidence="1" id="KW-0677">Repeat</keyword>
<reference evidence="3" key="1">
    <citation type="submission" date="2020-01" db="EMBL/GenBank/DDBJ databases">
        <authorList>
            <person name="Mishra B."/>
        </authorList>
    </citation>
    <scope>NUCLEOTIDE SEQUENCE [LARGE SCALE GENOMIC DNA]</scope>
</reference>
<dbReference type="EMBL" id="CACVBM020000765">
    <property type="protein sequence ID" value="CAA7023092.1"/>
    <property type="molecule type" value="Genomic_DNA"/>
</dbReference>
<dbReference type="NCBIfam" id="TIGR00756">
    <property type="entry name" value="PPR"/>
    <property type="match status" value="3"/>
</dbReference>
<dbReference type="Pfam" id="PF01535">
    <property type="entry name" value="PPR"/>
    <property type="match status" value="3"/>
</dbReference>
<evidence type="ECO:0000313" key="3">
    <source>
        <dbReference type="EMBL" id="CAA7023092.1"/>
    </source>
</evidence>
<feature type="repeat" description="PPR" evidence="2">
    <location>
        <begin position="119"/>
        <end position="153"/>
    </location>
</feature>
<dbReference type="Proteomes" id="UP000467841">
    <property type="component" value="Unassembled WGS sequence"/>
</dbReference>
<feature type="repeat" description="PPR" evidence="2">
    <location>
        <begin position="364"/>
        <end position="398"/>
    </location>
</feature>
<dbReference type="AlphaFoldDB" id="A0A6D2I3Q0"/>
<protein>
    <recommendedName>
        <fullName evidence="5">Pentacotripeptide-repeat region of PRORP domain-containing protein</fullName>
    </recommendedName>
</protein>
<dbReference type="OrthoDB" id="185373at2759"/>
<dbReference type="InterPro" id="IPR052308">
    <property type="entry name" value="PPR_domain-containing"/>
</dbReference>
<dbReference type="InterPro" id="IPR011990">
    <property type="entry name" value="TPR-like_helical_dom_sf"/>
</dbReference>
<name>A0A6D2I3Q0_9BRAS</name>
<dbReference type="Gene3D" id="1.25.40.10">
    <property type="entry name" value="Tetratricopeptide repeat domain"/>
    <property type="match status" value="3"/>
</dbReference>
<evidence type="ECO:0000313" key="4">
    <source>
        <dbReference type="Proteomes" id="UP000467841"/>
    </source>
</evidence>
<dbReference type="InterPro" id="IPR002885">
    <property type="entry name" value="PPR_rpt"/>
</dbReference>
<evidence type="ECO:0000256" key="1">
    <source>
        <dbReference type="ARBA" id="ARBA00022737"/>
    </source>
</evidence>
<comment type="caution">
    <text evidence="3">The sequence shown here is derived from an EMBL/GenBank/DDBJ whole genome shotgun (WGS) entry which is preliminary data.</text>
</comment>
<dbReference type="PANTHER" id="PTHR47937">
    <property type="entry name" value="PLASTID TRANSCRIPTIONALLY ACTIVE CHROMOSOME 2-LIKE PROTEIN"/>
    <property type="match status" value="1"/>
</dbReference>
<evidence type="ECO:0008006" key="5">
    <source>
        <dbReference type="Google" id="ProtNLM"/>
    </source>
</evidence>
<dbReference type="PANTHER" id="PTHR47937:SF3">
    <property type="entry name" value="PENTACOTRIPEPTIDE-REPEAT REGION OF PRORP DOMAIN-CONTAINING PROTEIN"/>
    <property type="match status" value="1"/>
</dbReference>
<sequence length="405" mass="46794">MSVVRRIVQNPTVTKAFIRYPVGREPCSLPPIIINPMYMDRIDRRPIPLRYRVTALIEMCNLDEAATMSHLAVEDRFRNDRDTVFICNSVIGAMCEAKRYGEVISLFNYFFNESQILPNTLSCNLIMKAHCDQGRVDVALELYRHMVLDGRVSPGIATYEILTEALVVAKRFDEACALERSMKRRSFMVYDILIRGFLDAGRFLEASQIFEEQKEPNTTRLPWREYDKAIAVFSASFMRYWFRQGKDEEAMEIYKGLDKLLLQVNPIVGNRVLQVLVEHGKKTVALDLFEEMECNSETLDIIFKGFSDTIIPFNFHSLWLHVGLYRTMIKRLCEQGRVSEAEKLFAKVFKDVERDEHLMAAGPDVSTFRAMINGYVKVGRVHDAMQMLDEMKVSTLRKLAIHRAS</sequence>
<evidence type="ECO:0000256" key="2">
    <source>
        <dbReference type="PROSITE-ProRule" id="PRU00708"/>
    </source>
</evidence>